<dbReference type="Proteomes" id="UP000030651">
    <property type="component" value="Unassembled WGS sequence"/>
</dbReference>
<dbReference type="EMBL" id="KI912117">
    <property type="protein sequence ID" value="ETS76210.1"/>
    <property type="molecule type" value="Genomic_DNA"/>
</dbReference>
<dbReference type="GeneID" id="19276610"/>
<evidence type="ECO:0000259" key="3">
    <source>
        <dbReference type="PROSITE" id="PS50404"/>
    </source>
</evidence>
<dbReference type="PROSITE" id="PS50404">
    <property type="entry name" value="GST_NTER"/>
    <property type="match status" value="1"/>
</dbReference>
<dbReference type="KEGG" id="pfy:PFICI_11597"/>
<dbReference type="SUPFAM" id="SSF47616">
    <property type="entry name" value="GST C-terminal domain-like"/>
    <property type="match status" value="1"/>
</dbReference>
<dbReference type="SFLD" id="SFLDS00019">
    <property type="entry name" value="Glutathione_Transferase_(cytos"/>
    <property type="match status" value="1"/>
</dbReference>
<comment type="similarity">
    <text evidence="1 2">Belongs to the GST superfamily.</text>
</comment>
<reference evidence="6" key="1">
    <citation type="journal article" date="2015" name="BMC Genomics">
        <title>Genomic and transcriptomic analysis of the endophytic fungus Pestalotiopsis fici reveals its lifestyle and high potential for synthesis of natural products.</title>
        <authorList>
            <person name="Wang X."/>
            <person name="Zhang X."/>
            <person name="Liu L."/>
            <person name="Xiang M."/>
            <person name="Wang W."/>
            <person name="Sun X."/>
            <person name="Che Y."/>
            <person name="Guo L."/>
            <person name="Liu G."/>
            <person name="Guo L."/>
            <person name="Wang C."/>
            <person name="Yin W.B."/>
            <person name="Stadler M."/>
            <person name="Zhang X."/>
            <person name="Liu X."/>
        </authorList>
    </citation>
    <scope>NUCLEOTIDE SEQUENCE [LARGE SCALE GENOMIC DNA]</scope>
    <source>
        <strain evidence="6">W106-1 / CGMCC3.15140</strain>
    </source>
</reference>
<dbReference type="OMA" id="SEWFTAI"/>
<dbReference type="Gene3D" id="1.20.1050.130">
    <property type="match status" value="1"/>
</dbReference>
<evidence type="ECO:0008006" key="7">
    <source>
        <dbReference type="Google" id="ProtNLM"/>
    </source>
</evidence>
<dbReference type="Pfam" id="PF02798">
    <property type="entry name" value="GST_N"/>
    <property type="match status" value="1"/>
</dbReference>
<feature type="domain" description="GST C-terminal" evidence="4">
    <location>
        <begin position="104"/>
        <end position="237"/>
    </location>
</feature>
<dbReference type="STRING" id="1229662.W3WQP9"/>
<dbReference type="AlphaFoldDB" id="W3WQP9"/>
<evidence type="ECO:0000256" key="2">
    <source>
        <dbReference type="RuleBase" id="RU003494"/>
    </source>
</evidence>
<dbReference type="InParanoid" id="W3WQP9"/>
<evidence type="ECO:0000256" key="1">
    <source>
        <dbReference type="ARBA" id="ARBA00007409"/>
    </source>
</evidence>
<evidence type="ECO:0000313" key="5">
    <source>
        <dbReference type="EMBL" id="ETS76210.1"/>
    </source>
</evidence>
<dbReference type="OrthoDB" id="2789670at2759"/>
<gene>
    <name evidence="5" type="ORF">PFICI_11597</name>
</gene>
<dbReference type="InterPro" id="IPR036282">
    <property type="entry name" value="Glutathione-S-Trfase_C_sf"/>
</dbReference>
<sequence>MAEAPAEKQPKQGLNIYGIPAVNPYKLTIAAAELGVPYNYIALDGATGEFKSEWFTAINPNGRLPAIVHVKEDGQVVTVFESGACLQYMVSEFDKENKLSYPVGTQEYWTQLSWLSWQISGYGPSMGQSSFFARYSPQPEPFGLWRYLAESRRLNHVLNKQLSKNTYVAGSRLTIADIAVYLYATSCAWCGVDIDEFPHVKAWHDKLAQRPAFQEGMRVPVPYPFTQESVFRPETQEQIKMQRKFGSKFIHSASEQWAGEVLALPSDHANHS</sequence>
<name>W3WQP9_PESFW</name>
<evidence type="ECO:0000313" key="6">
    <source>
        <dbReference type="Proteomes" id="UP000030651"/>
    </source>
</evidence>
<dbReference type="HOGENOM" id="CLU_011226_14_0_1"/>
<keyword evidence="6" id="KW-1185">Reference proteome</keyword>
<dbReference type="RefSeq" id="XP_007838369.1">
    <property type="nucleotide sequence ID" value="XM_007840178.1"/>
</dbReference>
<protein>
    <recommendedName>
        <fullName evidence="7">Glutathione S-transferase</fullName>
    </recommendedName>
</protein>
<organism evidence="5 6">
    <name type="scientific">Pestalotiopsis fici (strain W106-1 / CGMCC3.15140)</name>
    <dbReference type="NCBI Taxonomy" id="1229662"/>
    <lineage>
        <taxon>Eukaryota</taxon>
        <taxon>Fungi</taxon>
        <taxon>Dikarya</taxon>
        <taxon>Ascomycota</taxon>
        <taxon>Pezizomycotina</taxon>
        <taxon>Sordariomycetes</taxon>
        <taxon>Xylariomycetidae</taxon>
        <taxon>Amphisphaeriales</taxon>
        <taxon>Sporocadaceae</taxon>
        <taxon>Pestalotiopsis</taxon>
    </lineage>
</organism>
<dbReference type="SUPFAM" id="SSF52833">
    <property type="entry name" value="Thioredoxin-like"/>
    <property type="match status" value="1"/>
</dbReference>
<dbReference type="InterPro" id="IPR036249">
    <property type="entry name" value="Thioredoxin-like_sf"/>
</dbReference>
<dbReference type="InterPro" id="IPR004045">
    <property type="entry name" value="Glutathione_S-Trfase_N"/>
</dbReference>
<dbReference type="InterPro" id="IPR004046">
    <property type="entry name" value="GST_C"/>
</dbReference>
<dbReference type="SFLD" id="SFLDG00358">
    <property type="entry name" value="Main_(cytGST)"/>
    <property type="match status" value="1"/>
</dbReference>
<accession>W3WQP9</accession>
<dbReference type="PANTHER" id="PTHR44051">
    <property type="entry name" value="GLUTATHIONE S-TRANSFERASE-RELATED"/>
    <property type="match status" value="1"/>
</dbReference>
<dbReference type="eggNOG" id="KOG0867">
    <property type="taxonomic scope" value="Eukaryota"/>
</dbReference>
<dbReference type="InterPro" id="IPR010987">
    <property type="entry name" value="Glutathione-S-Trfase_C-like"/>
</dbReference>
<evidence type="ECO:0000259" key="4">
    <source>
        <dbReference type="PROSITE" id="PS50405"/>
    </source>
</evidence>
<dbReference type="Pfam" id="PF00043">
    <property type="entry name" value="GST_C"/>
    <property type="match status" value="1"/>
</dbReference>
<feature type="domain" description="GST N-terminal" evidence="3">
    <location>
        <begin position="11"/>
        <end position="97"/>
    </location>
</feature>
<dbReference type="FunCoup" id="W3WQP9">
    <property type="interactions" value="715"/>
</dbReference>
<dbReference type="SFLD" id="SFLDG01151">
    <property type="entry name" value="Main.2:_Nu-like"/>
    <property type="match status" value="1"/>
</dbReference>
<dbReference type="InterPro" id="IPR040079">
    <property type="entry name" value="Glutathione_S-Trfase"/>
</dbReference>
<dbReference type="PANTHER" id="PTHR44051:SF8">
    <property type="entry name" value="GLUTATHIONE S-TRANSFERASE GSTA"/>
    <property type="match status" value="1"/>
</dbReference>
<proteinExistence type="inferred from homology"/>
<dbReference type="PROSITE" id="PS50405">
    <property type="entry name" value="GST_CTER"/>
    <property type="match status" value="1"/>
</dbReference>